<accession>A0A5B9W2B0</accession>
<evidence type="ECO:0000313" key="2">
    <source>
        <dbReference type="EMBL" id="QEH34688.1"/>
    </source>
</evidence>
<protein>
    <submittedName>
        <fullName evidence="2">Uncharacterized protein</fullName>
    </submittedName>
</protein>
<dbReference type="Proteomes" id="UP000324233">
    <property type="component" value="Chromosome"/>
</dbReference>
<dbReference type="AlphaFoldDB" id="A0A5B9W2B0"/>
<evidence type="ECO:0000313" key="3">
    <source>
        <dbReference type="Proteomes" id="UP000324233"/>
    </source>
</evidence>
<name>A0A5B9W2B0_9BACT</name>
<dbReference type="KEGG" id="agv:OJF2_32290"/>
<proteinExistence type="predicted"/>
<reference evidence="2 3" key="1">
    <citation type="submission" date="2019-08" db="EMBL/GenBank/DDBJ databases">
        <title>Deep-cultivation of Planctomycetes and their phenomic and genomic characterization uncovers novel biology.</title>
        <authorList>
            <person name="Wiegand S."/>
            <person name="Jogler M."/>
            <person name="Boedeker C."/>
            <person name="Pinto D."/>
            <person name="Vollmers J."/>
            <person name="Rivas-Marin E."/>
            <person name="Kohn T."/>
            <person name="Peeters S.H."/>
            <person name="Heuer A."/>
            <person name="Rast P."/>
            <person name="Oberbeckmann S."/>
            <person name="Bunk B."/>
            <person name="Jeske O."/>
            <person name="Meyerdierks A."/>
            <person name="Storesund J.E."/>
            <person name="Kallscheuer N."/>
            <person name="Luecker S."/>
            <person name="Lage O.M."/>
            <person name="Pohl T."/>
            <person name="Merkel B.J."/>
            <person name="Hornburger P."/>
            <person name="Mueller R.-W."/>
            <person name="Bruemmer F."/>
            <person name="Labrenz M."/>
            <person name="Spormann A.M."/>
            <person name="Op den Camp H."/>
            <person name="Overmann J."/>
            <person name="Amann R."/>
            <person name="Jetten M.S.M."/>
            <person name="Mascher T."/>
            <person name="Medema M.H."/>
            <person name="Devos D.P."/>
            <person name="Kaster A.-K."/>
            <person name="Ovreas L."/>
            <person name="Rohde M."/>
            <person name="Galperin M.Y."/>
            <person name="Jogler C."/>
        </authorList>
    </citation>
    <scope>NUCLEOTIDE SEQUENCE [LARGE SCALE GENOMIC DNA]</scope>
    <source>
        <strain evidence="2 3">OJF2</strain>
    </source>
</reference>
<dbReference type="EMBL" id="CP042997">
    <property type="protein sequence ID" value="QEH34688.1"/>
    <property type="molecule type" value="Genomic_DNA"/>
</dbReference>
<dbReference type="RefSeq" id="WP_148594574.1">
    <property type="nucleotide sequence ID" value="NZ_CP042997.1"/>
</dbReference>
<sequence>MLDDEPQRAGYRVAIARVMKHIERVFDTRDAKTLVVQQGGTPGNGTLRYSEKTGEPLPYPEDWKEAPSNRPMRGLLRVDLGGIGPDAGGTGRTSRYHGDGSGDDRA</sequence>
<keyword evidence="3" id="KW-1185">Reference proteome</keyword>
<feature type="compositionally biased region" description="Gly residues" evidence="1">
    <location>
        <begin position="81"/>
        <end position="91"/>
    </location>
</feature>
<organism evidence="2 3">
    <name type="scientific">Aquisphaera giovannonii</name>
    <dbReference type="NCBI Taxonomy" id="406548"/>
    <lineage>
        <taxon>Bacteria</taxon>
        <taxon>Pseudomonadati</taxon>
        <taxon>Planctomycetota</taxon>
        <taxon>Planctomycetia</taxon>
        <taxon>Isosphaerales</taxon>
        <taxon>Isosphaeraceae</taxon>
        <taxon>Aquisphaera</taxon>
    </lineage>
</organism>
<gene>
    <name evidence="2" type="ORF">OJF2_32290</name>
</gene>
<feature type="compositionally biased region" description="Basic and acidic residues" evidence="1">
    <location>
        <begin position="96"/>
        <end position="106"/>
    </location>
</feature>
<evidence type="ECO:0000256" key="1">
    <source>
        <dbReference type="SAM" id="MobiDB-lite"/>
    </source>
</evidence>
<feature type="region of interest" description="Disordered" evidence="1">
    <location>
        <begin position="36"/>
        <end position="106"/>
    </location>
</feature>